<organism evidence="2 3">
    <name type="scientific">Blepharisma stoltei</name>
    <dbReference type="NCBI Taxonomy" id="1481888"/>
    <lineage>
        <taxon>Eukaryota</taxon>
        <taxon>Sar</taxon>
        <taxon>Alveolata</taxon>
        <taxon>Ciliophora</taxon>
        <taxon>Postciliodesmatophora</taxon>
        <taxon>Heterotrichea</taxon>
        <taxon>Heterotrichida</taxon>
        <taxon>Blepharismidae</taxon>
        <taxon>Blepharisma</taxon>
    </lineage>
</organism>
<dbReference type="Proteomes" id="UP001162131">
    <property type="component" value="Unassembled WGS sequence"/>
</dbReference>
<keyword evidence="1" id="KW-0732">Signal</keyword>
<accession>A0AAU9JKX9</accession>
<reference evidence="2" key="1">
    <citation type="submission" date="2021-09" db="EMBL/GenBank/DDBJ databases">
        <authorList>
            <consortium name="AG Swart"/>
            <person name="Singh M."/>
            <person name="Singh A."/>
            <person name="Seah K."/>
            <person name="Emmerich C."/>
        </authorList>
    </citation>
    <scope>NUCLEOTIDE SEQUENCE</scope>
    <source>
        <strain evidence="2">ATCC30299</strain>
    </source>
</reference>
<evidence type="ECO:0000256" key="1">
    <source>
        <dbReference type="SAM" id="SignalP"/>
    </source>
</evidence>
<comment type="caution">
    <text evidence="2">The sequence shown here is derived from an EMBL/GenBank/DDBJ whole genome shotgun (WGS) entry which is preliminary data.</text>
</comment>
<dbReference type="AlphaFoldDB" id="A0AAU9JKX9"/>
<sequence length="83" mass="9949">MKILLLIFSAWPGLMKPFWKEINFINDVLGRDCVEILRKMQIKAAESKEEHHHLNPIRNKVILLHYKIKQDMNNSNKYLEDVF</sequence>
<evidence type="ECO:0000313" key="2">
    <source>
        <dbReference type="EMBL" id="CAG9324155.1"/>
    </source>
</evidence>
<feature type="signal peptide" evidence="1">
    <location>
        <begin position="1"/>
        <end position="15"/>
    </location>
</feature>
<proteinExistence type="predicted"/>
<dbReference type="EMBL" id="CAJZBQ010000035">
    <property type="protein sequence ID" value="CAG9324155.1"/>
    <property type="molecule type" value="Genomic_DNA"/>
</dbReference>
<keyword evidence="3" id="KW-1185">Reference proteome</keyword>
<evidence type="ECO:0000313" key="3">
    <source>
        <dbReference type="Proteomes" id="UP001162131"/>
    </source>
</evidence>
<feature type="chain" id="PRO_5043852009" evidence="1">
    <location>
        <begin position="16"/>
        <end position="83"/>
    </location>
</feature>
<name>A0AAU9JKX9_9CILI</name>
<gene>
    <name evidence="2" type="ORF">BSTOLATCC_MIC35176</name>
</gene>
<protein>
    <submittedName>
        <fullName evidence="2">Uncharacterized protein</fullName>
    </submittedName>
</protein>